<dbReference type="EMBL" id="JBHUDG010000005">
    <property type="protein sequence ID" value="MFD1629512.1"/>
    <property type="molecule type" value="Genomic_DNA"/>
</dbReference>
<evidence type="ECO:0000256" key="1">
    <source>
        <dbReference type="SAM" id="Phobius"/>
    </source>
</evidence>
<feature type="transmembrane region" description="Helical" evidence="1">
    <location>
        <begin position="31"/>
        <end position="53"/>
    </location>
</feature>
<keyword evidence="1" id="KW-0812">Transmembrane</keyword>
<reference evidence="3" key="1">
    <citation type="journal article" date="2019" name="Int. J. Syst. Evol. Microbiol.">
        <title>The Global Catalogue of Microorganisms (GCM) 10K type strain sequencing project: providing services to taxonomists for standard genome sequencing and annotation.</title>
        <authorList>
            <consortium name="The Broad Institute Genomics Platform"/>
            <consortium name="The Broad Institute Genome Sequencing Center for Infectious Disease"/>
            <person name="Wu L."/>
            <person name="Ma J."/>
        </authorList>
    </citation>
    <scope>NUCLEOTIDE SEQUENCE [LARGE SCALE GENOMIC DNA]</scope>
    <source>
        <strain evidence="3">CCUG 53762</strain>
    </source>
</reference>
<sequence length="63" mass="7197">MLKKTFLVLKLAILVILVGVVFYVFESYLGKYILGAGLMMLAFATVLYIIFLFRRYGDKTPVD</sequence>
<evidence type="ECO:0000313" key="3">
    <source>
        <dbReference type="Proteomes" id="UP001597118"/>
    </source>
</evidence>
<accession>A0ABW4IC35</accession>
<keyword evidence="1" id="KW-1133">Transmembrane helix</keyword>
<proteinExistence type="predicted"/>
<organism evidence="2 3">
    <name type="scientific">Pseudopedobacter beijingensis</name>
    <dbReference type="NCBI Taxonomy" id="1207056"/>
    <lineage>
        <taxon>Bacteria</taxon>
        <taxon>Pseudomonadati</taxon>
        <taxon>Bacteroidota</taxon>
        <taxon>Sphingobacteriia</taxon>
        <taxon>Sphingobacteriales</taxon>
        <taxon>Sphingobacteriaceae</taxon>
        <taxon>Pseudopedobacter</taxon>
    </lineage>
</organism>
<keyword evidence="3" id="KW-1185">Reference proteome</keyword>
<dbReference type="Proteomes" id="UP001597118">
    <property type="component" value="Unassembled WGS sequence"/>
</dbReference>
<name>A0ABW4IC35_9SPHI</name>
<dbReference type="RefSeq" id="WP_379661893.1">
    <property type="nucleotide sequence ID" value="NZ_JBHUDG010000005.1"/>
</dbReference>
<keyword evidence="1" id="KW-0472">Membrane</keyword>
<feature type="transmembrane region" description="Helical" evidence="1">
    <location>
        <begin position="7"/>
        <end position="25"/>
    </location>
</feature>
<gene>
    <name evidence="2" type="ORF">ACFSAH_06465</name>
</gene>
<protein>
    <submittedName>
        <fullName evidence="2">Uncharacterized protein</fullName>
    </submittedName>
</protein>
<comment type="caution">
    <text evidence="2">The sequence shown here is derived from an EMBL/GenBank/DDBJ whole genome shotgun (WGS) entry which is preliminary data.</text>
</comment>
<evidence type="ECO:0000313" key="2">
    <source>
        <dbReference type="EMBL" id="MFD1629512.1"/>
    </source>
</evidence>